<keyword evidence="9 11" id="KW-0594">Phospholipid biosynthesis</keyword>
<keyword evidence="10 11" id="KW-1208">Phospholipid metabolism</keyword>
<evidence type="ECO:0000256" key="4">
    <source>
        <dbReference type="ARBA" id="ARBA00022833"/>
    </source>
</evidence>
<dbReference type="Pfam" id="PF13685">
    <property type="entry name" value="Fe-ADH_2"/>
    <property type="match status" value="1"/>
</dbReference>
<keyword evidence="1 11" id="KW-0963">Cytoplasm</keyword>
<dbReference type="KEGG" id="pfm:Pyrfu_0213"/>
<feature type="binding site" evidence="11">
    <location>
        <position position="175"/>
    </location>
    <ligand>
        <name>substrate</name>
    </ligand>
</feature>
<dbReference type="EMBL" id="CP002838">
    <property type="protein sequence ID" value="AEM38085.1"/>
    <property type="molecule type" value="Genomic_DNA"/>
</dbReference>
<evidence type="ECO:0000256" key="12">
    <source>
        <dbReference type="PIRSR" id="PIRSR000112-1"/>
    </source>
</evidence>
<dbReference type="Proteomes" id="UP000001037">
    <property type="component" value="Chromosome"/>
</dbReference>
<evidence type="ECO:0000256" key="5">
    <source>
        <dbReference type="ARBA" id="ARBA00022857"/>
    </source>
</evidence>
<dbReference type="GO" id="GO:0046872">
    <property type="term" value="F:metal ion binding"/>
    <property type="evidence" value="ECO:0007669"/>
    <property type="project" value="UniProtKB-KW"/>
</dbReference>
<feature type="binding site" evidence="11 14">
    <location>
        <begin position="101"/>
        <end position="105"/>
    </location>
    <ligand>
        <name>NAD(+)</name>
        <dbReference type="ChEBI" id="CHEBI:57540"/>
    </ligand>
</feature>
<keyword evidence="3 11" id="KW-0479">Metal-binding</keyword>
<dbReference type="RefSeq" id="WP_014025762.1">
    <property type="nucleotide sequence ID" value="NC_015931.1"/>
</dbReference>
<keyword evidence="7 11" id="KW-0520">NAD</keyword>
<dbReference type="HAMAP" id="MF_00497_A">
    <property type="entry name" value="G1P_dehydrogenase_A"/>
    <property type="match status" value="1"/>
</dbReference>
<feature type="binding site" evidence="11">
    <location>
        <position position="271"/>
    </location>
    <ligand>
        <name>Zn(2+)</name>
        <dbReference type="ChEBI" id="CHEBI:29105"/>
        <note>catalytic</note>
    </ligand>
</feature>
<dbReference type="InterPro" id="IPR016205">
    <property type="entry name" value="Glycerol_DH"/>
</dbReference>
<evidence type="ECO:0000256" key="13">
    <source>
        <dbReference type="PIRSR" id="PIRSR000112-2"/>
    </source>
</evidence>
<feature type="binding site" evidence="12">
    <location>
        <position position="271"/>
    </location>
    <ligand>
        <name>glycerol</name>
        <dbReference type="ChEBI" id="CHEBI:17754"/>
    </ligand>
</feature>
<dbReference type="InParanoid" id="G0EEX1"/>
<evidence type="ECO:0000256" key="6">
    <source>
        <dbReference type="ARBA" id="ARBA00023002"/>
    </source>
</evidence>
<comment type="similarity">
    <text evidence="11">Belongs to the glycerol-1-phosphate dehydrogenase family.</text>
</comment>
<proteinExistence type="inferred from homology"/>
<dbReference type="GO" id="GO:0005737">
    <property type="term" value="C:cytoplasm"/>
    <property type="evidence" value="ECO:0007669"/>
    <property type="project" value="UniProtKB-SubCell"/>
</dbReference>
<dbReference type="OrthoDB" id="8656at2157"/>
<evidence type="ECO:0000256" key="2">
    <source>
        <dbReference type="ARBA" id="ARBA00022516"/>
    </source>
</evidence>
<comment type="cofactor">
    <cofactor evidence="11 12">
        <name>Zn(2+)</name>
        <dbReference type="ChEBI" id="CHEBI:29105"/>
    </cofactor>
    <text evidence="11 12">Binds 1 zinc ion per subunit.</text>
</comment>
<reference evidence="15 16" key="1">
    <citation type="journal article" date="2011" name="Stand. Genomic Sci.">
        <title>Complete genome sequence of the hyperthermophilic chemolithoautotroph Pyrolobus fumarii type strain (1A).</title>
        <authorList>
            <person name="Anderson I."/>
            <person name="Goker M."/>
            <person name="Nolan M."/>
            <person name="Lucas S."/>
            <person name="Hammon N."/>
            <person name="Deshpande S."/>
            <person name="Cheng J.F."/>
            <person name="Tapia R."/>
            <person name="Han C."/>
            <person name="Goodwin L."/>
            <person name="Pitluck S."/>
            <person name="Huntemann M."/>
            <person name="Liolios K."/>
            <person name="Ivanova N."/>
            <person name="Pagani I."/>
            <person name="Mavromatis K."/>
            <person name="Ovchinikova G."/>
            <person name="Pati A."/>
            <person name="Chen A."/>
            <person name="Palaniappan K."/>
            <person name="Land M."/>
            <person name="Hauser L."/>
            <person name="Brambilla E.M."/>
            <person name="Huber H."/>
            <person name="Yasawong M."/>
            <person name="Rohde M."/>
            <person name="Spring S."/>
            <person name="Abt B."/>
            <person name="Sikorski J."/>
            <person name="Wirth R."/>
            <person name="Detter J.C."/>
            <person name="Woyke T."/>
            <person name="Bristow J."/>
            <person name="Eisen J.A."/>
            <person name="Markowitz V."/>
            <person name="Hugenholtz P."/>
            <person name="Kyrpides N.C."/>
            <person name="Klenk H.P."/>
            <person name="Lapidus A."/>
        </authorList>
    </citation>
    <scope>NUCLEOTIDE SEQUENCE [LARGE SCALE GENOMIC DNA]</scope>
    <source>
        <strain evidence="16">DSM 11204 / 1A</strain>
    </source>
</reference>
<gene>
    <name evidence="11" type="primary">egsA</name>
    <name evidence="15" type="ordered locus">Pyrfu_0213</name>
</gene>
<keyword evidence="8 11" id="KW-0443">Lipid metabolism</keyword>
<name>G0EEX1_PYRF1</name>
<keyword evidence="4 11" id="KW-0862">Zinc</keyword>
<evidence type="ECO:0000256" key="7">
    <source>
        <dbReference type="ARBA" id="ARBA00023027"/>
    </source>
</evidence>
<dbReference type="HOGENOM" id="CLU_038362_0_0_2"/>
<dbReference type="InterPro" id="IPR032837">
    <property type="entry name" value="G1PDH"/>
</dbReference>
<feature type="binding site" evidence="12">
    <location>
        <position position="175"/>
    </location>
    <ligand>
        <name>glycerol</name>
        <dbReference type="ChEBI" id="CHEBI:17754"/>
    </ligand>
</feature>
<feature type="binding site" evidence="12">
    <location>
        <position position="255"/>
    </location>
    <ligand>
        <name>glycerol</name>
        <dbReference type="ChEBI" id="CHEBI:17754"/>
    </ligand>
</feature>
<evidence type="ECO:0000256" key="11">
    <source>
        <dbReference type="HAMAP-Rule" id="MF_00497"/>
    </source>
</evidence>
<protein>
    <recommendedName>
        <fullName evidence="11">Glycerol-1-phosphate dehydrogenase [NAD(P)+]</fullName>
        <shortName evidence="11">G1P dehydrogenase</shortName>
        <shortName evidence="11">G1PDH</shortName>
        <ecNumber evidence="11">1.1.1.261</ecNumber>
    </recommendedName>
    <alternativeName>
        <fullName evidence="11">Enantiomeric glycerophosphate synthase</fullName>
    </alternativeName>
    <alternativeName>
        <fullName evidence="11">sn-glycerol-1-phosphate dehydrogenase</fullName>
    </alternativeName>
</protein>
<dbReference type="PANTHER" id="PTHR43616:SF5">
    <property type="entry name" value="GLYCEROL DEHYDROGENASE 1"/>
    <property type="match status" value="1"/>
</dbReference>
<dbReference type="GO" id="GO:0106358">
    <property type="term" value="F:glycerol-1-phosphate dehydrogenase (NADP+) activity"/>
    <property type="evidence" value="ECO:0007669"/>
    <property type="project" value="RHEA"/>
</dbReference>
<evidence type="ECO:0000313" key="15">
    <source>
        <dbReference type="EMBL" id="AEM38085.1"/>
    </source>
</evidence>
<dbReference type="GO" id="GO:0008654">
    <property type="term" value="P:phospholipid biosynthetic process"/>
    <property type="evidence" value="ECO:0007669"/>
    <property type="project" value="UniProtKB-KW"/>
</dbReference>
<feature type="binding site" evidence="11">
    <location>
        <position position="128"/>
    </location>
    <ligand>
        <name>substrate</name>
    </ligand>
</feature>
<keyword evidence="2 11" id="KW-0444">Lipid biosynthesis</keyword>
<dbReference type="NCBIfam" id="NF002022">
    <property type="entry name" value="PRK00843.1"/>
    <property type="match status" value="1"/>
</dbReference>
<comment type="subcellular location">
    <subcellularLocation>
        <location evidence="11">Cytoplasm</location>
    </subcellularLocation>
</comment>
<comment type="catalytic activity">
    <reaction evidence="11">
        <text>sn-glycerol 1-phosphate + NADP(+) = dihydroxyacetone phosphate + NADPH + H(+)</text>
        <dbReference type="Rhea" id="RHEA:21416"/>
        <dbReference type="ChEBI" id="CHEBI:15378"/>
        <dbReference type="ChEBI" id="CHEBI:57642"/>
        <dbReference type="ChEBI" id="CHEBI:57685"/>
        <dbReference type="ChEBI" id="CHEBI:57783"/>
        <dbReference type="ChEBI" id="CHEBI:58349"/>
        <dbReference type="EC" id="1.1.1.261"/>
    </reaction>
</comment>
<comment type="function">
    <text evidence="11">Catalyzes the NAD(P)H-dependent reduction of dihydroxyacetonephosphate (DHAP or glycerone phosphate) to glycerol 1-phosphate (G1P). The G1P thus generated is used as the glycerophosphate backbone of phospholipids in the cellular membranes of Archaea.</text>
</comment>
<feature type="binding site" evidence="11">
    <location>
        <position position="259"/>
    </location>
    <ligand>
        <name>substrate</name>
    </ligand>
</feature>
<evidence type="ECO:0000256" key="14">
    <source>
        <dbReference type="PIRSR" id="PIRSR000112-3"/>
    </source>
</evidence>
<keyword evidence="5 11" id="KW-0521">NADP</keyword>
<comment type="subunit">
    <text evidence="11">Homodimer.</text>
</comment>
<organism evidence="15 16">
    <name type="scientific">Pyrolobus fumarii (strain DSM 11204 / 1A)</name>
    <dbReference type="NCBI Taxonomy" id="694429"/>
    <lineage>
        <taxon>Archaea</taxon>
        <taxon>Thermoproteota</taxon>
        <taxon>Thermoprotei</taxon>
        <taxon>Desulfurococcales</taxon>
        <taxon>Pyrodictiaceae</taxon>
        <taxon>Pyrolobus</taxon>
    </lineage>
</organism>
<dbReference type="AlphaFoldDB" id="G0EEX1"/>
<dbReference type="STRING" id="694429.Pyrfu_0213"/>
<feature type="binding site" evidence="11">
    <location>
        <position position="175"/>
    </location>
    <ligand>
        <name>Zn(2+)</name>
        <dbReference type="ChEBI" id="CHEBI:29105"/>
        <note>catalytic</note>
    </ligand>
</feature>
<dbReference type="Gene3D" id="3.40.50.1970">
    <property type="match status" value="1"/>
</dbReference>
<dbReference type="SUPFAM" id="SSF56796">
    <property type="entry name" value="Dehydroquinate synthase-like"/>
    <property type="match status" value="1"/>
</dbReference>
<dbReference type="eggNOG" id="arCOG00982">
    <property type="taxonomic scope" value="Archaea"/>
</dbReference>
<dbReference type="FunCoup" id="G0EEX1">
    <property type="interactions" value="1"/>
</dbReference>
<evidence type="ECO:0000256" key="9">
    <source>
        <dbReference type="ARBA" id="ARBA00023209"/>
    </source>
</evidence>
<evidence type="ECO:0000256" key="3">
    <source>
        <dbReference type="ARBA" id="ARBA00022723"/>
    </source>
</evidence>
<feature type="binding site" evidence="11 14">
    <location>
        <position position="132"/>
    </location>
    <ligand>
        <name>NAD(+)</name>
        <dbReference type="ChEBI" id="CHEBI:57540"/>
    </ligand>
</feature>
<dbReference type="UniPathway" id="UPA00940"/>
<feature type="binding site" evidence="13">
    <location>
        <position position="128"/>
    </location>
    <ligand>
        <name>glycerol</name>
        <dbReference type="ChEBI" id="CHEBI:17754"/>
    </ligand>
</feature>
<evidence type="ECO:0000256" key="8">
    <source>
        <dbReference type="ARBA" id="ARBA00023098"/>
    </source>
</evidence>
<evidence type="ECO:0000313" key="16">
    <source>
        <dbReference type="Proteomes" id="UP000001037"/>
    </source>
</evidence>
<dbReference type="GeneID" id="11139852"/>
<feature type="binding site" evidence="11">
    <location>
        <position position="255"/>
    </location>
    <ligand>
        <name>Zn(2+)</name>
        <dbReference type="ChEBI" id="CHEBI:29105"/>
        <note>catalytic</note>
    </ligand>
</feature>
<dbReference type="PANTHER" id="PTHR43616">
    <property type="entry name" value="GLYCEROL DEHYDROGENASE"/>
    <property type="match status" value="1"/>
</dbReference>
<evidence type="ECO:0000256" key="10">
    <source>
        <dbReference type="ARBA" id="ARBA00023264"/>
    </source>
</evidence>
<dbReference type="EC" id="1.1.1.261" evidence="11"/>
<dbReference type="GO" id="GO:0106357">
    <property type="term" value="F:glycerol-1-phosphate dehydrogenase (NAD+) activity"/>
    <property type="evidence" value="ECO:0007669"/>
    <property type="project" value="RHEA"/>
</dbReference>
<dbReference type="Gene3D" id="1.20.1090.10">
    <property type="entry name" value="Dehydroquinate synthase-like - alpha domain"/>
    <property type="match status" value="1"/>
</dbReference>
<dbReference type="GO" id="GO:0006650">
    <property type="term" value="P:glycerophospholipid metabolic process"/>
    <property type="evidence" value="ECO:0007669"/>
    <property type="project" value="UniProtKB-UniRule"/>
</dbReference>
<dbReference type="PIRSF" id="PIRSF000112">
    <property type="entry name" value="Glycerol_dehydrogenase"/>
    <property type="match status" value="1"/>
</dbReference>
<sequence length="355" mass="38642">MSTLVQRRHEIELPKRILIGTDVVNEVGNTIRQLDLGSNAIIITGPHVYQKYHNLLEESLERSKIEYNFVIVKSSTADDAEHALEEARAYKPSVVIGFGGGKSIDIAKYVAFKLGVEMVSVPTAASHDGIASPFASIKGVNGPVSMKVKPPIAIIADTRIIAEAPSRLLRAGSGDLIAKLTAVRDWKLAHKLKGEYYGEYAASLALLSARHVIRYAITIRRGGIEAAHIVVEGLISSGVAMCIAGSTRPASGSEHLFSHALDMIAPKPALHGEQVAIGTIMMMYLHGGPWKRIRRILRKIGLPTTARELGIKDEYIIKALTIAHRVRPERYTILGESGLTWEAAERIARITGVID</sequence>
<comment type="pathway">
    <text evidence="11">Membrane lipid metabolism; glycerophospholipid metabolism.</text>
</comment>
<accession>G0EEX1</accession>
<keyword evidence="16" id="KW-1185">Reference proteome</keyword>
<dbReference type="CDD" id="cd08173">
    <property type="entry name" value="Gro1PDH"/>
    <property type="match status" value="1"/>
</dbReference>
<feature type="binding site" evidence="11 14">
    <location>
        <begin position="123"/>
        <end position="126"/>
    </location>
    <ligand>
        <name>NAD(+)</name>
        <dbReference type="ChEBI" id="CHEBI:57540"/>
    </ligand>
</feature>
<dbReference type="InterPro" id="IPR023002">
    <property type="entry name" value="G1P_dehydrogenase_arc"/>
</dbReference>
<comment type="catalytic activity">
    <reaction evidence="11">
        <text>sn-glycerol 1-phosphate + NAD(+) = dihydroxyacetone phosphate + NADH + H(+)</text>
        <dbReference type="Rhea" id="RHEA:21412"/>
        <dbReference type="ChEBI" id="CHEBI:15378"/>
        <dbReference type="ChEBI" id="CHEBI:57540"/>
        <dbReference type="ChEBI" id="CHEBI:57642"/>
        <dbReference type="ChEBI" id="CHEBI:57685"/>
        <dbReference type="ChEBI" id="CHEBI:57945"/>
        <dbReference type="EC" id="1.1.1.261"/>
    </reaction>
</comment>
<keyword evidence="6 11" id="KW-0560">Oxidoreductase</keyword>
<evidence type="ECO:0000256" key="1">
    <source>
        <dbReference type="ARBA" id="ARBA00022490"/>
    </source>
</evidence>